<keyword evidence="1" id="KW-0812">Transmembrane</keyword>
<reference evidence="2 3" key="1">
    <citation type="submission" date="2020-10" db="EMBL/GenBank/DDBJ databases">
        <authorList>
            <person name="Peeters C."/>
        </authorList>
    </citation>
    <scope>NUCLEOTIDE SEQUENCE [LARGE SCALE GENOMIC DNA]</scope>
    <source>
        <strain evidence="2 3">LMG 28140</strain>
    </source>
</reference>
<protein>
    <submittedName>
        <fullName evidence="2">Uncharacterized protein</fullName>
    </submittedName>
</protein>
<evidence type="ECO:0000256" key="1">
    <source>
        <dbReference type="SAM" id="Phobius"/>
    </source>
</evidence>
<dbReference type="EMBL" id="CAJHCP010000005">
    <property type="protein sequence ID" value="CAD6532677.1"/>
    <property type="molecule type" value="Genomic_DNA"/>
</dbReference>
<keyword evidence="3" id="KW-1185">Reference proteome</keyword>
<evidence type="ECO:0000313" key="2">
    <source>
        <dbReference type="EMBL" id="CAD6532677.1"/>
    </source>
</evidence>
<organism evidence="2 3">
    <name type="scientific">Paraburkholderia metrosideri</name>
    <dbReference type="NCBI Taxonomy" id="580937"/>
    <lineage>
        <taxon>Bacteria</taxon>
        <taxon>Pseudomonadati</taxon>
        <taxon>Pseudomonadota</taxon>
        <taxon>Betaproteobacteria</taxon>
        <taxon>Burkholderiales</taxon>
        <taxon>Burkholderiaceae</taxon>
        <taxon>Paraburkholderia</taxon>
    </lineage>
</organism>
<comment type="caution">
    <text evidence="2">The sequence shown here is derived from an EMBL/GenBank/DDBJ whole genome shotgun (WGS) entry which is preliminary data.</text>
</comment>
<dbReference type="Proteomes" id="UP000598032">
    <property type="component" value="Unassembled WGS sequence"/>
</dbReference>
<keyword evidence="1" id="KW-0472">Membrane</keyword>
<accession>A0ABN7HR91</accession>
<evidence type="ECO:0000313" key="3">
    <source>
        <dbReference type="Proteomes" id="UP000598032"/>
    </source>
</evidence>
<proteinExistence type="predicted"/>
<feature type="transmembrane region" description="Helical" evidence="1">
    <location>
        <begin position="34"/>
        <end position="53"/>
    </location>
</feature>
<keyword evidence="1" id="KW-1133">Transmembrane helix</keyword>
<sequence length="132" mass="14041">MAERRGRRIAGSLSRGAFTLEPARPLLFRVISRALAAVFCAVAGAAGITVWHMQRADAQPDRCVAAPVDENLQHTELARTRLALAEESAARAAVQVSADHAAAEVARLSAELRFLRGQSGGRSAAQSATPRR</sequence>
<dbReference type="RefSeq" id="WP_201642732.1">
    <property type="nucleotide sequence ID" value="NZ_CAJHCP010000005.1"/>
</dbReference>
<gene>
    <name evidence="2" type="ORF">LMG28140_02656</name>
</gene>
<name>A0ABN7HR91_9BURK</name>